<feature type="transmembrane region" description="Helical" evidence="1">
    <location>
        <begin position="255"/>
        <end position="276"/>
    </location>
</feature>
<accession>A0A5J4L8S3</accession>
<feature type="transmembrane region" description="Helical" evidence="1">
    <location>
        <begin position="339"/>
        <end position="362"/>
    </location>
</feature>
<keyword evidence="3" id="KW-1185">Reference proteome</keyword>
<organism evidence="2 3">
    <name type="scientific">Streptomyces angustmyceticus</name>
    <dbReference type="NCBI Taxonomy" id="285578"/>
    <lineage>
        <taxon>Bacteria</taxon>
        <taxon>Bacillati</taxon>
        <taxon>Actinomycetota</taxon>
        <taxon>Actinomycetes</taxon>
        <taxon>Kitasatosporales</taxon>
        <taxon>Streptomycetaceae</taxon>
        <taxon>Streptomyces</taxon>
    </lineage>
</organism>
<feature type="transmembrane region" description="Helical" evidence="1">
    <location>
        <begin position="288"/>
        <end position="308"/>
    </location>
</feature>
<dbReference type="AlphaFoldDB" id="A0A5J4L8S3"/>
<evidence type="ECO:0000256" key="1">
    <source>
        <dbReference type="SAM" id="Phobius"/>
    </source>
</evidence>
<dbReference type="GeneID" id="96750835"/>
<dbReference type="PANTHER" id="PTHR23542:SF1">
    <property type="entry name" value="MAJOR FACILITATOR SUPERFAMILY (MFS) PROFILE DOMAIN-CONTAINING PROTEIN"/>
    <property type="match status" value="1"/>
</dbReference>
<evidence type="ECO:0000313" key="3">
    <source>
        <dbReference type="Proteomes" id="UP000325598"/>
    </source>
</evidence>
<feature type="transmembrane region" description="Helical" evidence="1">
    <location>
        <begin position="315"/>
        <end position="333"/>
    </location>
</feature>
<proteinExistence type="predicted"/>
<keyword evidence="1" id="KW-0472">Membrane</keyword>
<reference evidence="2 3" key="1">
    <citation type="submission" date="2019-10" db="EMBL/GenBank/DDBJ databases">
        <title>Whole genome shotgun sequence of Streptomyces angustmyceticus NBRC 3934.</title>
        <authorList>
            <person name="Hosoyama A."/>
            <person name="Ichikawa N."/>
            <person name="Kimura A."/>
            <person name="Kitahashi Y."/>
            <person name="Komaki H."/>
            <person name="Uohara A."/>
        </authorList>
    </citation>
    <scope>NUCLEOTIDE SEQUENCE [LARGE SCALE GENOMIC DNA]</scope>
    <source>
        <strain evidence="2 3">NBRC 3934</strain>
    </source>
</reference>
<dbReference type="EMBL" id="BLAG01000005">
    <property type="protein sequence ID" value="GES28612.1"/>
    <property type="molecule type" value="Genomic_DNA"/>
</dbReference>
<keyword evidence="1" id="KW-0812">Transmembrane</keyword>
<feature type="transmembrane region" description="Helical" evidence="1">
    <location>
        <begin position="81"/>
        <end position="102"/>
    </location>
</feature>
<name>A0A5J4L8S3_9ACTN</name>
<evidence type="ECO:0000313" key="2">
    <source>
        <dbReference type="EMBL" id="GES28612.1"/>
    </source>
</evidence>
<sequence>MTVAMATYRRVLALTGPLLPVVSFLGRLPTAMCQLGSLLLVARTSGSLATAGLVAGALAAGQTVGGPLLGRLADRHGQRPVVLAACWFDALAVAALVAAALARTGTPLLVLTGLLAGAAVPQIGPLARTRLVALARRARADDRLVNTALSFEGTLDETSFVLGPALVGLSATVAHPAVALSLAALLLAVCGSAFALHPTAAVLRPSAAGPPPALAAAWSPGPPGGPAVPAAGGHRGRGRGAGTVRAPMPRAVHGLRVSMALQGVLFGACQAGITALTARLHQPDQAGLVYAAMGVMSAVAGVLLALVPARITLPVRWRAAGAALVVLSVPLLWVRSLGALYLVVVVLGVAFAPHLITVFGLTERLVPAGRLAESMAFLTSAVVGGQALSLAASGRLAEAHGPAAAFAVAVGAAASICALALGSRAGASALPTPAAAAPAGSGR</sequence>
<dbReference type="RefSeq" id="WP_152104293.1">
    <property type="nucleotide sequence ID" value="NZ_BLAG01000005.1"/>
</dbReference>
<feature type="transmembrane region" description="Helical" evidence="1">
    <location>
        <begin position="374"/>
        <end position="397"/>
    </location>
</feature>
<protein>
    <submittedName>
        <fullName evidence="2">MFS transporter</fullName>
    </submittedName>
</protein>
<dbReference type="PANTHER" id="PTHR23542">
    <property type="match status" value="1"/>
</dbReference>
<dbReference type="InterPro" id="IPR036259">
    <property type="entry name" value="MFS_trans_sf"/>
</dbReference>
<dbReference type="Gene3D" id="1.20.1250.20">
    <property type="entry name" value="MFS general substrate transporter like domains"/>
    <property type="match status" value="1"/>
</dbReference>
<dbReference type="SUPFAM" id="SSF103473">
    <property type="entry name" value="MFS general substrate transporter"/>
    <property type="match status" value="1"/>
</dbReference>
<feature type="transmembrane region" description="Helical" evidence="1">
    <location>
        <begin position="403"/>
        <end position="421"/>
    </location>
</feature>
<gene>
    <name evidence="2" type="ORF">San01_10990</name>
</gene>
<dbReference type="Proteomes" id="UP000325598">
    <property type="component" value="Unassembled WGS sequence"/>
</dbReference>
<feature type="transmembrane region" description="Helical" evidence="1">
    <location>
        <begin position="49"/>
        <end position="69"/>
    </location>
</feature>
<keyword evidence="1" id="KW-1133">Transmembrane helix</keyword>
<comment type="caution">
    <text evidence="2">The sequence shown here is derived from an EMBL/GenBank/DDBJ whole genome shotgun (WGS) entry which is preliminary data.</text>
</comment>
<dbReference type="OrthoDB" id="9180256at2"/>